<keyword evidence="5" id="KW-1185">Reference proteome</keyword>
<evidence type="ECO:0000313" key="5">
    <source>
        <dbReference type="Proteomes" id="UP000324252"/>
    </source>
</evidence>
<evidence type="ECO:0000313" key="4">
    <source>
        <dbReference type="EMBL" id="SHK53013.1"/>
    </source>
</evidence>
<protein>
    <submittedName>
        <fullName evidence="4">Predicted amidophosphoribosyltransferases</fullName>
    </submittedName>
</protein>
<dbReference type="InterPro" id="IPR000836">
    <property type="entry name" value="PRTase_dom"/>
</dbReference>
<evidence type="ECO:0000259" key="2">
    <source>
        <dbReference type="Pfam" id="PF00156"/>
    </source>
</evidence>
<dbReference type="CDD" id="cd06223">
    <property type="entry name" value="PRTases_typeI"/>
    <property type="match status" value="1"/>
</dbReference>
<dbReference type="GO" id="GO:0016757">
    <property type="term" value="F:glycosyltransferase activity"/>
    <property type="evidence" value="ECO:0007669"/>
    <property type="project" value="UniProtKB-KW"/>
</dbReference>
<dbReference type="SUPFAM" id="SSF53271">
    <property type="entry name" value="PRTase-like"/>
    <property type="match status" value="1"/>
</dbReference>
<dbReference type="Pfam" id="PF18912">
    <property type="entry name" value="DZR_2"/>
    <property type="match status" value="1"/>
</dbReference>
<dbReference type="PANTHER" id="PTHR47505:SF1">
    <property type="entry name" value="DNA UTILIZATION PROTEIN YHGH"/>
    <property type="match status" value="1"/>
</dbReference>
<keyword evidence="4" id="KW-0328">Glycosyltransferase</keyword>
<dbReference type="RefSeq" id="WP_223228081.1">
    <property type="nucleotide sequence ID" value="NZ_FNIO01000002.1"/>
</dbReference>
<evidence type="ECO:0000259" key="3">
    <source>
        <dbReference type="Pfam" id="PF18912"/>
    </source>
</evidence>
<gene>
    <name evidence="4" type="ORF">SAMN05444142_10679</name>
</gene>
<name>A0A1H0EHS4_9RHOB</name>
<evidence type="ECO:0000256" key="1">
    <source>
        <dbReference type="ARBA" id="ARBA00008007"/>
    </source>
</evidence>
<dbReference type="InterPro" id="IPR051910">
    <property type="entry name" value="ComF/GntX_DNA_util-trans"/>
</dbReference>
<reference evidence="4 5" key="1">
    <citation type="submission" date="2016-11" db="EMBL/GenBank/DDBJ databases">
        <authorList>
            <person name="Varghese N."/>
            <person name="Submissions S."/>
        </authorList>
    </citation>
    <scope>NUCLEOTIDE SEQUENCE [LARGE SCALE GENOMIC DNA]</scope>
    <source>
        <strain evidence="4 5">DSM 29620</strain>
    </source>
</reference>
<accession>A0A1H0EHS4</accession>
<comment type="similarity">
    <text evidence="1">Belongs to the ComF/GntX family.</text>
</comment>
<dbReference type="InterPro" id="IPR044005">
    <property type="entry name" value="DZR_2"/>
</dbReference>
<dbReference type="Gene3D" id="3.40.50.2020">
    <property type="match status" value="1"/>
</dbReference>
<feature type="domain" description="Phosphoribosyltransferase" evidence="2">
    <location>
        <begin position="180"/>
        <end position="237"/>
    </location>
</feature>
<dbReference type="Pfam" id="PF00156">
    <property type="entry name" value="Pribosyltran"/>
    <property type="match status" value="1"/>
</dbReference>
<dbReference type="Proteomes" id="UP000324252">
    <property type="component" value="Unassembled WGS sequence"/>
</dbReference>
<dbReference type="InterPro" id="IPR029057">
    <property type="entry name" value="PRTase-like"/>
</dbReference>
<organism evidence="4 5">
    <name type="scientific">Lutimaribacter pacificus</name>
    <dbReference type="NCBI Taxonomy" id="391948"/>
    <lineage>
        <taxon>Bacteria</taxon>
        <taxon>Pseudomonadati</taxon>
        <taxon>Pseudomonadota</taxon>
        <taxon>Alphaproteobacteria</taxon>
        <taxon>Rhodobacterales</taxon>
        <taxon>Roseobacteraceae</taxon>
        <taxon>Lutimaribacter</taxon>
    </lineage>
</organism>
<sequence length="240" mass="26062">MALQTLMRMIYPPRCLNCGDMVDSDFGLCGPCWRDTPFIGGTVCDLCGTPLPGGEPGEIAHCDDCLTIARPWQRGRAALLYDGNGRRMVLALKHGDRHEIVQPAARWMAQAARPLVVPGALIAPVPLHWSRLLRRRFNQSALLAQAFARETGLPHCPDLLRRVRRTDILDGKGRDQRFAALTAAVTVPANRAERVRNRAVLLVDDVMTSGATLAACADACLAAGATQVSVIVLARVAKRP</sequence>
<dbReference type="AlphaFoldDB" id="A0A1H0EHS4"/>
<dbReference type="EMBL" id="FQZZ01000006">
    <property type="protein sequence ID" value="SHK53013.1"/>
    <property type="molecule type" value="Genomic_DNA"/>
</dbReference>
<proteinExistence type="inferred from homology"/>
<keyword evidence="4" id="KW-0808">Transferase</keyword>
<dbReference type="PANTHER" id="PTHR47505">
    <property type="entry name" value="DNA UTILIZATION PROTEIN YHGH"/>
    <property type="match status" value="1"/>
</dbReference>
<feature type="domain" description="Double zinc ribbon" evidence="3">
    <location>
        <begin position="7"/>
        <end position="66"/>
    </location>
</feature>